<accession>A0AAV9CUN2</accession>
<protein>
    <submittedName>
        <fullName evidence="1">Uncharacterized protein</fullName>
    </submittedName>
</protein>
<dbReference type="Proteomes" id="UP001180020">
    <property type="component" value="Unassembled WGS sequence"/>
</dbReference>
<gene>
    <name evidence="1" type="ORF">QJS10_CPB17g00828</name>
</gene>
<organism evidence="1 2">
    <name type="scientific">Acorus calamus</name>
    <name type="common">Sweet flag</name>
    <dbReference type="NCBI Taxonomy" id="4465"/>
    <lineage>
        <taxon>Eukaryota</taxon>
        <taxon>Viridiplantae</taxon>
        <taxon>Streptophyta</taxon>
        <taxon>Embryophyta</taxon>
        <taxon>Tracheophyta</taxon>
        <taxon>Spermatophyta</taxon>
        <taxon>Magnoliopsida</taxon>
        <taxon>Liliopsida</taxon>
        <taxon>Acoraceae</taxon>
        <taxon>Acorus</taxon>
    </lineage>
</organism>
<sequence length="68" mass="7976">MAEVQQCLVPAGLWAIWKAQNATIFRGQRFYFENLWDAFSSLRRTMYYGVRVGGLRGFRKLDGVRILF</sequence>
<comment type="caution">
    <text evidence="1">The sequence shown here is derived from an EMBL/GenBank/DDBJ whole genome shotgun (WGS) entry which is preliminary data.</text>
</comment>
<reference evidence="1" key="2">
    <citation type="submission" date="2023-06" db="EMBL/GenBank/DDBJ databases">
        <authorList>
            <person name="Ma L."/>
            <person name="Liu K.-W."/>
            <person name="Li Z."/>
            <person name="Hsiao Y.-Y."/>
            <person name="Qi Y."/>
            <person name="Fu T."/>
            <person name="Tang G."/>
            <person name="Zhang D."/>
            <person name="Sun W.-H."/>
            <person name="Liu D.-K."/>
            <person name="Li Y."/>
            <person name="Chen G.-Z."/>
            <person name="Liu X.-D."/>
            <person name="Liao X.-Y."/>
            <person name="Jiang Y.-T."/>
            <person name="Yu X."/>
            <person name="Hao Y."/>
            <person name="Huang J."/>
            <person name="Zhao X.-W."/>
            <person name="Ke S."/>
            <person name="Chen Y.-Y."/>
            <person name="Wu W.-L."/>
            <person name="Hsu J.-L."/>
            <person name="Lin Y.-F."/>
            <person name="Huang M.-D."/>
            <person name="Li C.-Y."/>
            <person name="Huang L."/>
            <person name="Wang Z.-W."/>
            <person name="Zhao X."/>
            <person name="Zhong W.-Y."/>
            <person name="Peng D.-H."/>
            <person name="Ahmad S."/>
            <person name="Lan S."/>
            <person name="Zhang J.-S."/>
            <person name="Tsai W.-C."/>
            <person name="Van De Peer Y."/>
            <person name="Liu Z.-J."/>
        </authorList>
    </citation>
    <scope>NUCLEOTIDE SEQUENCE</scope>
    <source>
        <strain evidence="1">CP</strain>
        <tissue evidence="1">Leaves</tissue>
    </source>
</reference>
<reference evidence="1" key="1">
    <citation type="journal article" date="2023" name="Nat. Commun.">
        <title>Diploid and tetraploid genomes of Acorus and the evolution of monocots.</title>
        <authorList>
            <person name="Ma L."/>
            <person name="Liu K.W."/>
            <person name="Li Z."/>
            <person name="Hsiao Y.Y."/>
            <person name="Qi Y."/>
            <person name="Fu T."/>
            <person name="Tang G.D."/>
            <person name="Zhang D."/>
            <person name="Sun W.H."/>
            <person name="Liu D.K."/>
            <person name="Li Y."/>
            <person name="Chen G.Z."/>
            <person name="Liu X.D."/>
            <person name="Liao X.Y."/>
            <person name="Jiang Y.T."/>
            <person name="Yu X."/>
            <person name="Hao Y."/>
            <person name="Huang J."/>
            <person name="Zhao X.W."/>
            <person name="Ke S."/>
            <person name="Chen Y.Y."/>
            <person name="Wu W.L."/>
            <person name="Hsu J.L."/>
            <person name="Lin Y.F."/>
            <person name="Huang M.D."/>
            <person name="Li C.Y."/>
            <person name="Huang L."/>
            <person name="Wang Z.W."/>
            <person name="Zhao X."/>
            <person name="Zhong W.Y."/>
            <person name="Peng D.H."/>
            <person name="Ahmad S."/>
            <person name="Lan S."/>
            <person name="Zhang J.S."/>
            <person name="Tsai W.C."/>
            <person name="Van de Peer Y."/>
            <person name="Liu Z.J."/>
        </authorList>
    </citation>
    <scope>NUCLEOTIDE SEQUENCE</scope>
    <source>
        <strain evidence="1">CP</strain>
    </source>
</reference>
<proteinExistence type="predicted"/>
<evidence type="ECO:0000313" key="1">
    <source>
        <dbReference type="EMBL" id="KAK1292590.1"/>
    </source>
</evidence>
<dbReference type="AlphaFoldDB" id="A0AAV9CUN2"/>
<evidence type="ECO:0000313" key="2">
    <source>
        <dbReference type="Proteomes" id="UP001180020"/>
    </source>
</evidence>
<keyword evidence="2" id="KW-1185">Reference proteome</keyword>
<name>A0AAV9CUN2_ACOCL</name>
<dbReference type="EMBL" id="JAUJYO010000017">
    <property type="protein sequence ID" value="KAK1292590.1"/>
    <property type="molecule type" value="Genomic_DNA"/>
</dbReference>